<organism evidence="8 9">
    <name type="scientific">Fluviispira multicolorata</name>
    <dbReference type="NCBI Taxonomy" id="2654512"/>
    <lineage>
        <taxon>Bacteria</taxon>
        <taxon>Pseudomonadati</taxon>
        <taxon>Bdellovibrionota</taxon>
        <taxon>Oligoflexia</taxon>
        <taxon>Silvanigrellales</taxon>
        <taxon>Silvanigrellaceae</taxon>
        <taxon>Fluviispira</taxon>
    </lineage>
</organism>
<name>A0A833JC66_9BACT</name>
<evidence type="ECO:0000256" key="7">
    <source>
        <dbReference type="HAMAP-Rule" id="MF_00114"/>
    </source>
</evidence>
<dbReference type="InterPro" id="IPR011343">
    <property type="entry name" value="DeoC"/>
</dbReference>
<dbReference type="EMBL" id="WFLN01000007">
    <property type="protein sequence ID" value="KAB8029978.1"/>
    <property type="molecule type" value="Genomic_DNA"/>
</dbReference>
<dbReference type="GO" id="GO:0006018">
    <property type="term" value="P:2-deoxyribose 1-phosphate catabolic process"/>
    <property type="evidence" value="ECO:0007669"/>
    <property type="project" value="UniProtKB-UniRule"/>
</dbReference>
<evidence type="ECO:0000256" key="4">
    <source>
        <dbReference type="ARBA" id="ARBA00023270"/>
    </source>
</evidence>
<feature type="active site" description="Schiff-base intermediate with acetaldehyde" evidence="7">
    <location>
        <position position="186"/>
    </location>
</feature>
<comment type="pathway">
    <text evidence="7">Carbohydrate degradation; 2-deoxy-D-ribose 1-phosphate degradation; D-glyceraldehyde 3-phosphate and acetaldehyde from 2-deoxy-alpha-D-ribose 1-phosphate: step 2/2.</text>
</comment>
<dbReference type="HAMAP" id="MF_00114">
    <property type="entry name" value="DeoC_type1"/>
    <property type="match status" value="1"/>
</dbReference>
<evidence type="ECO:0000313" key="9">
    <source>
        <dbReference type="Proteomes" id="UP000442694"/>
    </source>
</evidence>
<dbReference type="GO" id="GO:0016052">
    <property type="term" value="P:carbohydrate catabolic process"/>
    <property type="evidence" value="ECO:0007669"/>
    <property type="project" value="TreeGrafter"/>
</dbReference>
<evidence type="ECO:0000313" key="8">
    <source>
        <dbReference type="EMBL" id="KAB8029978.1"/>
    </source>
</evidence>
<accession>A0A833JC66</accession>
<comment type="subcellular location">
    <subcellularLocation>
        <location evidence="7">Cytoplasm</location>
    </subcellularLocation>
</comment>
<keyword evidence="3 7" id="KW-0456">Lyase</keyword>
<proteinExistence type="inferred from homology"/>
<dbReference type="RefSeq" id="WP_152213320.1">
    <property type="nucleotide sequence ID" value="NZ_WFLN01000007.1"/>
</dbReference>
<dbReference type="CDD" id="cd00959">
    <property type="entry name" value="DeoC"/>
    <property type="match status" value="1"/>
</dbReference>
<dbReference type="GO" id="GO:0005737">
    <property type="term" value="C:cytoplasm"/>
    <property type="evidence" value="ECO:0007669"/>
    <property type="project" value="UniProtKB-SubCell"/>
</dbReference>
<evidence type="ECO:0000256" key="6">
    <source>
        <dbReference type="ARBA" id="ARBA00056337"/>
    </source>
</evidence>
<dbReference type="GO" id="GO:0009264">
    <property type="term" value="P:deoxyribonucleotide catabolic process"/>
    <property type="evidence" value="ECO:0007669"/>
    <property type="project" value="UniProtKB-UniRule"/>
</dbReference>
<feature type="active site" description="Proton donor/acceptor" evidence="7">
    <location>
        <position position="222"/>
    </location>
</feature>
<dbReference type="UniPathway" id="UPA00002">
    <property type="reaction ID" value="UER00468"/>
</dbReference>
<keyword evidence="4 7" id="KW-0704">Schiff base</keyword>
<dbReference type="InterPro" id="IPR013785">
    <property type="entry name" value="Aldolase_TIM"/>
</dbReference>
<comment type="similarity">
    <text evidence="1 7">Belongs to the DeoC/FbaB aldolase family. DeoC type 1 subfamily.</text>
</comment>
<dbReference type="SMART" id="SM01133">
    <property type="entry name" value="DeoC"/>
    <property type="match status" value="1"/>
</dbReference>
<comment type="function">
    <text evidence="6 7">Catalyzes a reversible aldol reaction between acetaldehyde and D-glyceraldehyde 3-phosphate to generate 2-deoxy-D-ribose 5-phosphate.</text>
</comment>
<comment type="caution">
    <text evidence="8">The sequence shown here is derived from an EMBL/GenBank/DDBJ whole genome shotgun (WGS) entry which is preliminary data.</text>
</comment>
<dbReference type="NCBIfam" id="TIGR00126">
    <property type="entry name" value="deoC"/>
    <property type="match status" value="1"/>
</dbReference>
<dbReference type="PANTHER" id="PTHR10889">
    <property type="entry name" value="DEOXYRIBOSE-PHOSPHATE ALDOLASE"/>
    <property type="match status" value="1"/>
</dbReference>
<dbReference type="EC" id="4.1.2.4" evidence="7"/>
<evidence type="ECO:0000256" key="3">
    <source>
        <dbReference type="ARBA" id="ARBA00023239"/>
    </source>
</evidence>
<dbReference type="Gene3D" id="3.20.20.70">
    <property type="entry name" value="Aldolase class I"/>
    <property type="match status" value="1"/>
</dbReference>
<comment type="catalytic activity">
    <reaction evidence="5 7">
        <text>2-deoxy-D-ribose 5-phosphate = D-glyceraldehyde 3-phosphate + acetaldehyde</text>
        <dbReference type="Rhea" id="RHEA:12821"/>
        <dbReference type="ChEBI" id="CHEBI:15343"/>
        <dbReference type="ChEBI" id="CHEBI:59776"/>
        <dbReference type="ChEBI" id="CHEBI:62877"/>
        <dbReference type="EC" id="4.1.2.4"/>
    </reaction>
</comment>
<evidence type="ECO:0000256" key="5">
    <source>
        <dbReference type="ARBA" id="ARBA00048791"/>
    </source>
</evidence>
<evidence type="ECO:0000256" key="1">
    <source>
        <dbReference type="ARBA" id="ARBA00010936"/>
    </source>
</evidence>
<dbReference type="Pfam" id="PF01791">
    <property type="entry name" value="DeoC"/>
    <property type="match status" value="1"/>
</dbReference>
<dbReference type="PANTHER" id="PTHR10889:SF1">
    <property type="entry name" value="DEOXYRIBOSE-PHOSPHATE ALDOLASE"/>
    <property type="match status" value="1"/>
</dbReference>
<dbReference type="PIRSF" id="PIRSF001357">
    <property type="entry name" value="DeoC"/>
    <property type="match status" value="1"/>
</dbReference>
<feature type="active site" description="Proton donor/acceptor" evidence="7">
    <location>
        <position position="124"/>
    </location>
</feature>
<sequence>MIKYSHIEVEKDYISRENYLTQKEGHLLSDMIDSTLLKQDLAQFQVESLCKEALDFNLRAICIPPNYVPFVYKFIHNSHEKIFSNTQNKTKICTVISFPLGYSTTESKINEVEHAVANHVDEIDFVQNVTFVKNNNFIDLEKEFLEIVKIAKSKVVKVILETALLNNEEIYKCSYLAAKCGIHIIKTSTGFSKRGATIEDISIIKSAIENHQKETGILLGIKASGGIRTLKNAKNLVKAGATRLGTSGAVEILQDKLNSNNY</sequence>
<dbReference type="FunFam" id="3.20.20.70:FF:000044">
    <property type="entry name" value="Deoxyribose-phosphate aldolase"/>
    <property type="match status" value="1"/>
</dbReference>
<evidence type="ECO:0000256" key="2">
    <source>
        <dbReference type="ARBA" id="ARBA00022490"/>
    </source>
</evidence>
<dbReference type="Proteomes" id="UP000442694">
    <property type="component" value="Unassembled WGS sequence"/>
</dbReference>
<dbReference type="SUPFAM" id="SSF51569">
    <property type="entry name" value="Aldolase"/>
    <property type="match status" value="1"/>
</dbReference>
<dbReference type="InterPro" id="IPR028581">
    <property type="entry name" value="DeoC_typeI"/>
</dbReference>
<protein>
    <recommendedName>
        <fullName evidence="7">Deoxyribose-phosphate aldolase</fullName>
        <shortName evidence="7">DERA</shortName>
        <ecNumber evidence="7">4.1.2.4</ecNumber>
    </recommendedName>
    <alternativeName>
        <fullName evidence="7">2-deoxy-D-ribose 5-phosphate aldolase</fullName>
    </alternativeName>
    <alternativeName>
        <fullName evidence="7">Phosphodeoxyriboaldolase</fullName>
        <shortName evidence="7">Deoxyriboaldolase</shortName>
    </alternativeName>
</protein>
<dbReference type="InterPro" id="IPR002915">
    <property type="entry name" value="DeoC/FbaB/LacD_aldolase"/>
</dbReference>
<dbReference type="GO" id="GO:0004139">
    <property type="term" value="F:deoxyribose-phosphate aldolase activity"/>
    <property type="evidence" value="ECO:0007669"/>
    <property type="project" value="UniProtKB-UniRule"/>
</dbReference>
<dbReference type="AlphaFoldDB" id="A0A833JC66"/>
<reference evidence="8 9" key="1">
    <citation type="submission" date="2019-10" db="EMBL/GenBank/DDBJ databases">
        <title>New genus of Silvanigrellaceae.</title>
        <authorList>
            <person name="Pitt A."/>
            <person name="Hahn M.W."/>
        </authorList>
    </citation>
    <scope>NUCLEOTIDE SEQUENCE [LARGE SCALE GENOMIC DNA]</scope>
    <source>
        <strain evidence="8 9">33A1-SZDP</strain>
    </source>
</reference>
<keyword evidence="9" id="KW-1185">Reference proteome</keyword>
<gene>
    <name evidence="7 8" type="primary">deoC</name>
    <name evidence="8" type="ORF">GCL57_10605</name>
</gene>
<keyword evidence="2 7" id="KW-0963">Cytoplasm</keyword>